<dbReference type="EMBL" id="JAUJEB010000001">
    <property type="protein sequence ID" value="MDN5212845.1"/>
    <property type="molecule type" value="Genomic_DNA"/>
</dbReference>
<evidence type="ECO:0000313" key="4">
    <source>
        <dbReference type="EMBL" id="MDN5212845.1"/>
    </source>
</evidence>
<gene>
    <name evidence="4" type="ORF">QQ020_12340</name>
</gene>
<comment type="caution">
    <text evidence="4">The sequence shown here is derived from an EMBL/GenBank/DDBJ whole genome shotgun (WGS) entry which is preliminary data.</text>
</comment>
<dbReference type="InterPro" id="IPR003829">
    <property type="entry name" value="Pirin_N_dom"/>
</dbReference>
<proteinExistence type="inferred from homology"/>
<dbReference type="InterPro" id="IPR012093">
    <property type="entry name" value="Pirin"/>
</dbReference>
<dbReference type="Proteomes" id="UP001172083">
    <property type="component" value="Unassembled WGS sequence"/>
</dbReference>
<dbReference type="PANTHER" id="PTHR43212:SF3">
    <property type="entry name" value="QUERCETIN 2,3-DIOXYGENASE"/>
    <property type="match status" value="1"/>
</dbReference>
<reference evidence="4" key="1">
    <citation type="submission" date="2023-06" db="EMBL/GenBank/DDBJ databases">
        <title>Genomic of Agaribacillus aureum.</title>
        <authorList>
            <person name="Wang G."/>
        </authorList>
    </citation>
    <scope>NUCLEOTIDE SEQUENCE</scope>
    <source>
        <strain evidence="4">BMA12</strain>
    </source>
</reference>
<dbReference type="Gene3D" id="2.60.120.10">
    <property type="entry name" value="Jelly Rolls"/>
    <property type="match status" value="2"/>
</dbReference>
<evidence type="ECO:0000256" key="1">
    <source>
        <dbReference type="ARBA" id="ARBA00008416"/>
    </source>
</evidence>
<dbReference type="InterPro" id="IPR014710">
    <property type="entry name" value="RmlC-like_jellyroll"/>
</dbReference>
<organism evidence="4 5">
    <name type="scientific">Agaribacillus aureus</name>
    <dbReference type="NCBI Taxonomy" id="3051825"/>
    <lineage>
        <taxon>Bacteria</taxon>
        <taxon>Pseudomonadati</taxon>
        <taxon>Bacteroidota</taxon>
        <taxon>Cytophagia</taxon>
        <taxon>Cytophagales</taxon>
        <taxon>Splendidivirgaceae</taxon>
        <taxon>Agaribacillus</taxon>
    </lineage>
</organism>
<dbReference type="RefSeq" id="WP_346758162.1">
    <property type="nucleotide sequence ID" value="NZ_JAUJEB010000001.1"/>
</dbReference>
<dbReference type="InterPro" id="IPR011051">
    <property type="entry name" value="RmlC_Cupin_sf"/>
</dbReference>
<sequence>MALTIYTKNEQATGEFAAGAIKENKPLGFPQEGGSLRPFSSLFYWAHAWSDKGGLIGEHPHQGFEIMSFVLEGEIEHYDSQLRGWKRLSKGDVQIIRSGKGITHAERFLPGAHIFQIWVDPDLKKTLQKPASYNDYGSGSFPETDHGGYTTRLLKGDGAPLTMDAQVDSIKEINFNTGLHSLELNSENVQGLYVIEGALKINGNDMGQDDFVLINGETQISIDVENTTRVFIIDLPVHPGYETYAEMQGISTLI</sequence>
<dbReference type="SUPFAM" id="SSF51182">
    <property type="entry name" value="RmlC-like cupins"/>
    <property type="match status" value="1"/>
</dbReference>
<evidence type="ECO:0000313" key="5">
    <source>
        <dbReference type="Proteomes" id="UP001172083"/>
    </source>
</evidence>
<name>A0ABT8L513_9BACT</name>
<dbReference type="PIRSF" id="PIRSF006232">
    <property type="entry name" value="Pirin"/>
    <property type="match status" value="1"/>
</dbReference>
<protein>
    <submittedName>
        <fullName evidence="4">Pirin family protein</fullName>
    </submittedName>
</protein>
<dbReference type="Pfam" id="PF02678">
    <property type="entry name" value="Pirin"/>
    <property type="match status" value="1"/>
</dbReference>
<keyword evidence="5" id="KW-1185">Reference proteome</keyword>
<comment type="similarity">
    <text evidence="1 2">Belongs to the pirin family.</text>
</comment>
<feature type="domain" description="Pirin N-terminal" evidence="3">
    <location>
        <begin position="55"/>
        <end position="119"/>
    </location>
</feature>
<dbReference type="PANTHER" id="PTHR43212">
    <property type="entry name" value="QUERCETIN 2,3-DIOXYGENASE"/>
    <property type="match status" value="1"/>
</dbReference>
<evidence type="ECO:0000256" key="2">
    <source>
        <dbReference type="RuleBase" id="RU003457"/>
    </source>
</evidence>
<accession>A0ABT8L513</accession>
<evidence type="ECO:0000259" key="3">
    <source>
        <dbReference type="Pfam" id="PF02678"/>
    </source>
</evidence>